<evidence type="ECO:0000256" key="5">
    <source>
        <dbReference type="ARBA" id="ARBA00022692"/>
    </source>
</evidence>
<dbReference type="InterPro" id="IPR014710">
    <property type="entry name" value="RmlC-like_jellyroll"/>
</dbReference>
<keyword evidence="6" id="KW-0677">Repeat</keyword>
<dbReference type="Gene3D" id="2.60.120.10">
    <property type="entry name" value="Jelly Rolls"/>
    <property type="match status" value="3"/>
</dbReference>
<dbReference type="Proteomes" id="UP000256601">
    <property type="component" value="Unassembled WGS sequence"/>
</dbReference>
<evidence type="ECO:0000256" key="16">
    <source>
        <dbReference type="RuleBase" id="RU362043"/>
    </source>
</evidence>
<evidence type="ECO:0000259" key="19">
    <source>
        <dbReference type="PROSITE" id="PS51635"/>
    </source>
</evidence>
<evidence type="ECO:0000256" key="15">
    <source>
        <dbReference type="PROSITE-ProRule" id="PRU01161"/>
    </source>
</evidence>
<dbReference type="InterPro" id="IPR000595">
    <property type="entry name" value="cNMP-bd_dom"/>
</dbReference>
<evidence type="ECO:0000313" key="22">
    <source>
        <dbReference type="Proteomes" id="UP000182444"/>
    </source>
</evidence>
<keyword evidence="8 16" id="KW-0256">Endoplasmic reticulum</keyword>
<dbReference type="Pfam" id="PF00027">
    <property type="entry name" value="cNMP_binding"/>
    <property type="match status" value="2"/>
</dbReference>
<dbReference type="InterPro" id="IPR002641">
    <property type="entry name" value="PNPLA_dom"/>
</dbReference>
<feature type="short sequence motif" description="GXSXG" evidence="15">
    <location>
        <begin position="1155"/>
        <end position="1159"/>
    </location>
</feature>
<keyword evidence="12 16" id="KW-0472">Membrane</keyword>
<keyword evidence="9 15" id="KW-0442">Lipid degradation</keyword>
<feature type="short sequence motif" description="DGA/G" evidence="15">
    <location>
        <begin position="1275"/>
        <end position="1277"/>
    </location>
</feature>
<feature type="active site" description="Proton acceptor" evidence="15">
    <location>
        <position position="1275"/>
    </location>
</feature>
<evidence type="ECO:0000256" key="9">
    <source>
        <dbReference type="ARBA" id="ARBA00022963"/>
    </source>
</evidence>
<feature type="domain" description="PNPLA" evidence="19">
    <location>
        <begin position="1124"/>
        <end position="1288"/>
    </location>
</feature>
<dbReference type="VEuPathDB" id="FungiDB:YALI0_B11044g"/>
<evidence type="ECO:0000256" key="12">
    <source>
        <dbReference type="ARBA" id="ARBA00023136"/>
    </source>
</evidence>
<dbReference type="VEuPathDB" id="FungiDB:YALI1_B14733g"/>
<dbReference type="GO" id="GO:0071071">
    <property type="term" value="P:regulation of phospholipid biosynthetic process"/>
    <property type="evidence" value="ECO:0007669"/>
    <property type="project" value="EnsemblFungi"/>
</dbReference>
<dbReference type="PANTHER" id="PTHR14226:SF29">
    <property type="entry name" value="NEUROPATHY TARGET ESTERASE SWS"/>
    <property type="match status" value="1"/>
</dbReference>
<dbReference type="GO" id="GO:0034638">
    <property type="term" value="P:phosphatidylcholine catabolic process"/>
    <property type="evidence" value="ECO:0007669"/>
    <property type="project" value="EnsemblFungi"/>
</dbReference>
<feature type="compositionally biased region" description="Polar residues" evidence="17">
    <location>
        <begin position="281"/>
        <end position="296"/>
    </location>
</feature>
<dbReference type="InterPro" id="IPR050301">
    <property type="entry name" value="NTE"/>
</dbReference>
<accession>A0A1D8N7B7</accession>
<keyword evidence="7 15" id="KW-0378">Hydrolase</keyword>
<dbReference type="RefSeq" id="XP_500744.1">
    <property type="nucleotide sequence ID" value="XM_500744.1"/>
</dbReference>
<dbReference type="OrthoDB" id="421051at2759"/>
<evidence type="ECO:0000259" key="18">
    <source>
        <dbReference type="PROSITE" id="PS50042"/>
    </source>
</evidence>
<evidence type="ECO:0000313" key="21">
    <source>
        <dbReference type="EMBL" id="RDW28646.1"/>
    </source>
</evidence>
<dbReference type="CDD" id="cd00038">
    <property type="entry name" value="CAP_ED"/>
    <property type="match status" value="2"/>
</dbReference>
<feature type="active site" description="Nucleophile" evidence="15">
    <location>
        <position position="1157"/>
    </location>
</feature>
<evidence type="ECO:0000256" key="8">
    <source>
        <dbReference type="ARBA" id="ARBA00022824"/>
    </source>
</evidence>
<dbReference type="InterPro" id="IPR056556">
    <property type="entry name" value="NTE1_P-loop_dom"/>
</dbReference>
<organism evidence="20 22">
    <name type="scientific">Yarrowia lipolytica</name>
    <name type="common">Candida lipolytica</name>
    <dbReference type="NCBI Taxonomy" id="4952"/>
    <lineage>
        <taxon>Eukaryota</taxon>
        <taxon>Fungi</taxon>
        <taxon>Dikarya</taxon>
        <taxon>Ascomycota</taxon>
        <taxon>Saccharomycotina</taxon>
        <taxon>Dipodascomycetes</taxon>
        <taxon>Dipodascales</taxon>
        <taxon>Dipodascales incertae sedis</taxon>
        <taxon>Yarrowia</taxon>
    </lineage>
</organism>
<dbReference type="Pfam" id="PF01734">
    <property type="entry name" value="Patatin"/>
    <property type="match status" value="1"/>
</dbReference>
<dbReference type="GeneID" id="2906874"/>
<reference evidence="20 22" key="1">
    <citation type="journal article" date="2016" name="PLoS ONE">
        <title>Sequence Assembly of Yarrowia lipolytica Strain W29/CLIB89 Shows Transposable Element Diversity.</title>
        <authorList>
            <person name="Magnan C."/>
            <person name="Yu J."/>
            <person name="Chang I."/>
            <person name="Jahn E."/>
            <person name="Kanomata Y."/>
            <person name="Wu J."/>
            <person name="Zeller M."/>
            <person name="Oakes M."/>
            <person name="Baldi P."/>
            <person name="Sandmeyer S."/>
        </authorList>
    </citation>
    <scope>NUCLEOTIDE SEQUENCE [LARGE SCALE GENOMIC DNA]</scope>
    <source>
        <strain evidence="20">CLIB89</strain>
        <strain evidence="22">CLIB89(W29)</strain>
    </source>
</reference>
<dbReference type="KEGG" id="yli:2906874"/>
<keyword evidence="11 15" id="KW-0443">Lipid metabolism</keyword>
<feature type="short sequence motif" description="GXGXXG" evidence="15">
    <location>
        <begin position="1128"/>
        <end position="1133"/>
    </location>
</feature>
<dbReference type="Gene3D" id="3.40.1090.10">
    <property type="entry name" value="Cytosolic phospholipase A2 catalytic domain"/>
    <property type="match status" value="2"/>
</dbReference>
<evidence type="ECO:0000256" key="7">
    <source>
        <dbReference type="ARBA" id="ARBA00022801"/>
    </source>
</evidence>
<evidence type="ECO:0000256" key="1">
    <source>
        <dbReference type="ARBA" id="ARBA00004477"/>
    </source>
</evidence>
<feature type="transmembrane region" description="Helical" evidence="16">
    <location>
        <begin position="101"/>
        <end position="121"/>
    </location>
</feature>
<dbReference type="EMBL" id="KZ858951">
    <property type="protein sequence ID" value="RDW28646.1"/>
    <property type="molecule type" value="Genomic_DNA"/>
</dbReference>
<dbReference type="InterPro" id="IPR016035">
    <property type="entry name" value="Acyl_Trfase/lysoPLipase"/>
</dbReference>
<keyword evidence="10 16" id="KW-1133">Transmembrane helix</keyword>
<comment type="catalytic activity">
    <reaction evidence="14 16">
        <text>a 1-acyl-sn-glycero-3-phosphocholine + H2O = sn-glycerol 3-phosphocholine + a fatty acid + H(+)</text>
        <dbReference type="Rhea" id="RHEA:15177"/>
        <dbReference type="ChEBI" id="CHEBI:15377"/>
        <dbReference type="ChEBI" id="CHEBI:15378"/>
        <dbReference type="ChEBI" id="CHEBI:16870"/>
        <dbReference type="ChEBI" id="CHEBI:28868"/>
        <dbReference type="ChEBI" id="CHEBI:58168"/>
        <dbReference type="EC" id="3.1.1.5"/>
    </reaction>
</comment>
<evidence type="ECO:0000256" key="11">
    <source>
        <dbReference type="ARBA" id="ARBA00023098"/>
    </source>
</evidence>
<dbReference type="EMBL" id="CP017554">
    <property type="protein sequence ID" value="AOW01533.1"/>
    <property type="molecule type" value="Genomic_DNA"/>
</dbReference>
<feature type="transmembrane region" description="Helical" evidence="16">
    <location>
        <begin position="61"/>
        <end position="89"/>
    </location>
</feature>
<dbReference type="EC" id="3.1.1.5" evidence="3 16"/>
<dbReference type="FunFam" id="3.40.1090.10:FF:000007">
    <property type="entry name" value="Lysophospholipase NTE1"/>
    <property type="match status" value="1"/>
</dbReference>
<evidence type="ECO:0000313" key="20">
    <source>
        <dbReference type="EMBL" id="AOW01533.1"/>
    </source>
</evidence>
<comment type="similarity">
    <text evidence="2 16">Belongs to the NTE family.</text>
</comment>
<name>A0A1D8N7B7_YARLL</name>
<keyword evidence="5 16" id="KW-0812">Transmembrane</keyword>
<evidence type="ECO:0000313" key="23">
    <source>
        <dbReference type="Proteomes" id="UP000256601"/>
    </source>
</evidence>
<dbReference type="FunFam" id="3.40.1090.10:FF:000018">
    <property type="entry name" value="Lysophospholipase NTE1"/>
    <property type="match status" value="1"/>
</dbReference>
<dbReference type="SMR" id="A0A1D8N7B7"/>
<dbReference type="Proteomes" id="UP000182444">
    <property type="component" value="Chromosome 1B"/>
</dbReference>
<feature type="region of interest" description="Disordered" evidence="17">
    <location>
        <begin position="281"/>
        <end position="315"/>
    </location>
</feature>
<evidence type="ECO:0000256" key="6">
    <source>
        <dbReference type="ARBA" id="ARBA00022737"/>
    </source>
</evidence>
<dbReference type="GO" id="GO:0005789">
    <property type="term" value="C:endoplasmic reticulum membrane"/>
    <property type="evidence" value="ECO:0007669"/>
    <property type="project" value="UniProtKB-SubCell"/>
</dbReference>
<dbReference type="PROSITE" id="PS51635">
    <property type="entry name" value="PNPLA"/>
    <property type="match status" value="1"/>
</dbReference>
<comment type="function">
    <text evidence="13">Intracellular phospholipase B that catalyzes the double deacylation of phosphatidylcholine (PC) to glycerophosphocholine (GroPCho). Plays an important role in membrane lipid homeostasis. Responsible for the rapid PC turnover in response to inositol, elevated temperatures, or when choline is present in the growth medium.</text>
</comment>
<evidence type="ECO:0000256" key="3">
    <source>
        <dbReference type="ARBA" id="ARBA00013274"/>
    </source>
</evidence>
<feature type="region of interest" description="Disordered" evidence="17">
    <location>
        <begin position="787"/>
        <end position="807"/>
    </location>
</feature>
<dbReference type="InterPro" id="IPR018490">
    <property type="entry name" value="cNMP-bd_dom_sf"/>
</dbReference>
<dbReference type="SUPFAM" id="SSF51206">
    <property type="entry name" value="cAMP-binding domain-like"/>
    <property type="match status" value="3"/>
</dbReference>
<dbReference type="InterPro" id="IPR001423">
    <property type="entry name" value="LysoPLipase_patatin_CS"/>
</dbReference>
<gene>
    <name evidence="21" type="ORF">B0I71DRAFT_172344</name>
    <name evidence="20" type="ORF">YALI1_B14733g</name>
</gene>
<evidence type="ECO:0000256" key="13">
    <source>
        <dbReference type="ARBA" id="ARBA00024965"/>
    </source>
</evidence>
<evidence type="ECO:0000256" key="2">
    <source>
        <dbReference type="ARBA" id="ARBA00006636"/>
    </source>
</evidence>
<dbReference type="SUPFAM" id="SSF52151">
    <property type="entry name" value="FabD/lysophospholipase-like"/>
    <property type="match status" value="1"/>
</dbReference>
<reference evidence="21 23" key="2">
    <citation type="submission" date="2018-07" db="EMBL/GenBank/DDBJ databases">
        <title>Draft Genome Assemblies for Five Robust Yarrowia lipolytica Strains Exhibiting High Lipid Production and Pentose Sugar Utilization and Sugar Alcohol Secretion from Undetoxified Lignocellulosic Biomass Hydrolysates.</title>
        <authorList>
            <consortium name="DOE Joint Genome Institute"/>
            <person name="Walker C."/>
            <person name="Ryu S."/>
            <person name="Na H."/>
            <person name="Zane M."/>
            <person name="LaButti K."/>
            <person name="Lipzen A."/>
            <person name="Haridas S."/>
            <person name="Barry K."/>
            <person name="Grigoriev I.V."/>
            <person name="Quarterman J."/>
            <person name="Slininger P."/>
            <person name="Dien B."/>
            <person name="Trinh C.T."/>
        </authorList>
    </citation>
    <scope>NUCLEOTIDE SEQUENCE [LARGE SCALE GENOMIC DNA]</scope>
    <source>
        <strain evidence="21 23">YB392</strain>
    </source>
</reference>
<dbReference type="OMA" id="SSGYVWR"/>
<comment type="subcellular location">
    <subcellularLocation>
        <location evidence="1">Endoplasmic reticulum membrane</location>
        <topology evidence="1">Multi-pass membrane protein</topology>
    </subcellularLocation>
</comment>
<dbReference type="GO" id="GO:0004622">
    <property type="term" value="F:phosphatidylcholine lysophospholipase activity"/>
    <property type="evidence" value="ECO:0007669"/>
    <property type="project" value="UniProtKB-EC"/>
</dbReference>
<dbReference type="Pfam" id="PF24179">
    <property type="entry name" value="NTE_Ploop"/>
    <property type="match status" value="1"/>
</dbReference>
<dbReference type="eggNOG" id="KOG2968">
    <property type="taxonomic scope" value="Eukaryota"/>
</dbReference>
<dbReference type="PANTHER" id="PTHR14226">
    <property type="entry name" value="NEUROPATHY TARGET ESTERASE/SWISS CHEESE D.MELANOGASTER"/>
    <property type="match status" value="1"/>
</dbReference>
<dbReference type="PROSITE" id="PS50042">
    <property type="entry name" value="CNMP_BINDING_3"/>
    <property type="match status" value="2"/>
</dbReference>
<evidence type="ECO:0000256" key="10">
    <source>
        <dbReference type="ARBA" id="ARBA00022989"/>
    </source>
</evidence>
<proteinExistence type="inferred from homology"/>
<evidence type="ECO:0000256" key="4">
    <source>
        <dbReference type="ARBA" id="ARBA00018317"/>
    </source>
</evidence>
<protein>
    <recommendedName>
        <fullName evidence="4 16">Lysophospholipase NTE1</fullName>
        <ecNumber evidence="3 16">3.1.1.5</ecNumber>
    </recommendedName>
    <alternativeName>
        <fullName evidence="16">Intracellular phospholipase B</fullName>
    </alternativeName>
</protein>
<evidence type="ECO:0000256" key="17">
    <source>
        <dbReference type="SAM" id="MobiDB-lite"/>
    </source>
</evidence>
<feature type="domain" description="Cyclic nucleotide-binding" evidence="18">
    <location>
        <begin position="615"/>
        <end position="717"/>
    </location>
</feature>
<evidence type="ECO:0000256" key="14">
    <source>
        <dbReference type="ARBA" id="ARBA00049531"/>
    </source>
</evidence>
<dbReference type="FunFam" id="2.60.120.10:FF:000062">
    <property type="entry name" value="Lysophospholipase NTE1"/>
    <property type="match status" value="1"/>
</dbReference>
<dbReference type="PROSITE" id="PS01237">
    <property type="entry name" value="UPF0028"/>
    <property type="match status" value="1"/>
</dbReference>
<feature type="domain" description="Cyclic nucleotide-binding" evidence="18">
    <location>
        <begin position="746"/>
        <end position="852"/>
    </location>
</feature>
<dbReference type="SMART" id="SM00100">
    <property type="entry name" value="cNMP"/>
    <property type="match status" value="2"/>
</dbReference>
<sequence length="1427" mass="158153">MDSLHVSSTSVLVDVVEAVETATSLVVDTAEAVATEQATPTAVISNALARSAYAAHTSLSYLAWAFGLWFLRLIGWVCYGIPTYVLGLLGRTINISLQFSSLLLILIALVTVVVAVVRYKYLTVYSRLPQEQPRQEPEIDMYDESDNEDEKTGFANYFDEFLSAVKIFGYLERPVFHELTRHMQTWKLSADEMVPLDDEQGFSVVVEGTVQVFAKQSSFVQNPTSVPDSRKEDSIMFNGERYTLLSEIKNGAPLTSLFNILSLFTDDLQLHKNFDSAVNSPMTSASDVPNMSLSSDGSDDLQKGEPQFGEPRLSEKPAAKLSVTVRAATDSTIAIIPAAAFRRITKKFPQATAHIVQVILTRFQRVTFQTGHHYFGLTPEIFQTEVNLNSHARNELPGYLREGAVKKLNQVYDASQMGGRPKKYTVTLNKKNKGKGSRRQRFSVQLNNQGHLNSQSRMVSLDSLEAVGDHMNPGDLLTNVPLSRQGRPVFELSSVKHKASIQNLSFSGNDDENEDTALRTALVEAIFKVLGIDRDSIQSSIMAVKTMSNTASPMFTGATTGGSSGSLGEELRSRRTGQDSLGASHFGVGLPSERSQNSFYARSETSTSSVDEDSLMAAPFDTIRNDVAQYMDVVLFKKDSLLIKQDDPTPGLYYLIDGVLEVGYTDHHKIYHDLYTVQPGGVGGYIGSILGHRSFADLRARTDVYAGFLPRAAIERMSDKYPMVHLTMAKSLTKVLSRLLLHLDFAMEWVQVRAGQKIYKEGQEADAIYIVLNGRVRSVAETKGDSGIVGGESGDAKDGKSHRKNLTSIGEYGKGESVGELEVLTLTRRPSTLVAIRDAELAKIPRALFESLALHYPSITFEISRIVASRVRTLMEDSAPIPRRMHTFDMAAHHDSYLTIAVVPISQDVDVSEFGRRLYNGMQAVGREACHLNHASVLNHMGRHAFNPLGKLKLSGFLDDIEDRYQTVLYVADTPPGSSWTHTCISQADCVLLVADARSEPDIGEYERVLVKMRTTARTEMVLIHPERYVPPGLTSAWLKPRVWVHTHHHVQMDLPRHEADVLASIRKMKRTGTLANLKNKVQTIQEEFRSMYRPKANIYSTSSANKDDFNRLARILSGQAIGLVLGGGGARGISHIGIIKALEDSGIPIDFVGGTSIGSFIGGLYAKEYDLVPIYGRAKKFSGRVSSLWRMALDLTYPATSYTTGHEFNRGIWKAFGDSRIEDFWLRYFTNTTNITHSRMEIHTSGYAWRYIRASMSLAGLLPPLTDNGSMLLDGGYVDNLPVSEMKAQGASVVFAVDVGSIDDTTPMNYGDSLSGAWVMWNRWNPFGRHPNVPNLAEIQARLAYVSSVGALEKAKHTPGVIYMRPPIDDFATLDFAKFLDIYRVGNKYGHKFLTELREDGKFPAIPGMENVKTKHKRTIARRNSI</sequence>